<keyword evidence="3" id="KW-1185">Reference proteome</keyword>
<accession>A0AA39JUL8</accession>
<feature type="compositionally biased region" description="Polar residues" evidence="1">
    <location>
        <begin position="219"/>
        <end position="230"/>
    </location>
</feature>
<proteinExistence type="predicted"/>
<dbReference type="Proteomes" id="UP001175211">
    <property type="component" value="Unassembled WGS sequence"/>
</dbReference>
<feature type="compositionally biased region" description="Polar residues" evidence="1">
    <location>
        <begin position="179"/>
        <end position="206"/>
    </location>
</feature>
<sequence length="313" mass="34244">MLLSLLVHEYLLEFKTTFSFHSSAYTLHEMENYNSSSEMGMSRHLLAFSFVPLCLLATEDTCKDVGFIPGNFSAILDACYMYMQTIIPSEIPNVQSSIHSNSDSSTYPLKESIMLSILSTSPASDTATIRSSFTASLVEASITNYCPSFYPDVPANEMQPSISILLSSIASKDDDSLATDSEASSASLTPLNDTPTTTSADTFPSLTPSPPPVTMGAPSPQTSVSNQLNPVSTATKPSYCREHTIPRHQQSLLVASSTFDWKRRWSQTGEEQASIDFDGDDEVVVSASAELDITKRMYLTLNSTSTYEREFAF</sequence>
<dbReference type="AlphaFoldDB" id="A0AA39JUL8"/>
<comment type="caution">
    <text evidence="2">The sequence shown here is derived from an EMBL/GenBank/DDBJ whole genome shotgun (WGS) entry which is preliminary data.</text>
</comment>
<evidence type="ECO:0000313" key="3">
    <source>
        <dbReference type="Proteomes" id="UP001175211"/>
    </source>
</evidence>
<dbReference type="EMBL" id="JAUEPS010000039">
    <property type="protein sequence ID" value="KAK0449093.1"/>
    <property type="molecule type" value="Genomic_DNA"/>
</dbReference>
<feature type="region of interest" description="Disordered" evidence="1">
    <location>
        <begin position="176"/>
        <end position="230"/>
    </location>
</feature>
<evidence type="ECO:0000256" key="1">
    <source>
        <dbReference type="SAM" id="MobiDB-lite"/>
    </source>
</evidence>
<protein>
    <submittedName>
        <fullName evidence="2">Uncharacterized protein</fullName>
    </submittedName>
</protein>
<name>A0AA39JUL8_ARMTA</name>
<organism evidence="2 3">
    <name type="scientific">Armillaria tabescens</name>
    <name type="common">Ringless honey mushroom</name>
    <name type="synonym">Agaricus tabescens</name>
    <dbReference type="NCBI Taxonomy" id="1929756"/>
    <lineage>
        <taxon>Eukaryota</taxon>
        <taxon>Fungi</taxon>
        <taxon>Dikarya</taxon>
        <taxon>Basidiomycota</taxon>
        <taxon>Agaricomycotina</taxon>
        <taxon>Agaricomycetes</taxon>
        <taxon>Agaricomycetidae</taxon>
        <taxon>Agaricales</taxon>
        <taxon>Marasmiineae</taxon>
        <taxon>Physalacriaceae</taxon>
        <taxon>Desarmillaria</taxon>
    </lineage>
</organism>
<gene>
    <name evidence="2" type="ORF">EV420DRAFT_1767139</name>
</gene>
<reference evidence="2" key="1">
    <citation type="submission" date="2023-06" db="EMBL/GenBank/DDBJ databases">
        <authorList>
            <consortium name="Lawrence Berkeley National Laboratory"/>
            <person name="Ahrendt S."/>
            <person name="Sahu N."/>
            <person name="Indic B."/>
            <person name="Wong-Bajracharya J."/>
            <person name="Merenyi Z."/>
            <person name="Ke H.-M."/>
            <person name="Monk M."/>
            <person name="Kocsube S."/>
            <person name="Drula E."/>
            <person name="Lipzen A."/>
            <person name="Balint B."/>
            <person name="Henrissat B."/>
            <person name="Andreopoulos B."/>
            <person name="Martin F.M."/>
            <person name="Harder C.B."/>
            <person name="Rigling D."/>
            <person name="Ford K.L."/>
            <person name="Foster G.D."/>
            <person name="Pangilinan J."/>
            <person name="Papanicolaou A."/>
            <person name="Barry K."/>
            <person name="LaButti K."/>
            <person name="Viragh M."/>
            <person name="Koriabine M."/>
            <person name="Yan M."/>
            <person name="Riley R."/>
            <person name="Champramary S."/>
            <person name="Plett K.L."/>
            <person name="Tsai I.J."/>
            <person name="Slot J."/>
            <person name="Sipos G."/>
            <person name="Plett J."/>
            <person name="Nagy L.G."/>
            <person name="Grigoriev I.V."/>
        </authorList>
    </citation>
    <scope>NUCLEOTIDE SEQUENCE</scope>
    <source>
        <strain evidence="2">CCBAS 213</strain>
    </source>
</reference>
<dbReference type="GeneID" id="85364461"/>
<evidence type="ECO:0000313" key="2">
    <source>
        <dbReference type="EMBL" id="KAK0449093.1"/>
    </source>
</evidence>
<dbReference type="RefSeq" id="XP_060326808.1">
    <property type="nucleotide sequence ID" value="XM_060480913.1"/>
</dbReference>